<feature type="domain" description="BED-type" evidence="10">
    <location>
        <begin position="379"/>
        <end position="429"/>
    </location>
</feature>
<dbReference type="GO" id="GO:0046983">
    <property type="term" value="F:protein dimerization activity"/>
    <property type="evidence" value="ECO:0007669"/>
    <property type="project" value="InterPro"/>
</dbReference>
<dbReference type="PROSITE" id="PS50808">
    <property type="entry name" value="ZF_BED"/>
    <property type="match status" value="1"/>
</dbReference>
<evidence type="ECO:0000256" key="6">
    <source>
        <dbReference type="ARBA" id="ARBA00023125"/>
    </source>
</evidence>
<sequence length="1003" mass="114366">MIGDSDGRYEPPDRGKIIITDEVNMEFSGNGKSDETGGIEKIIKQKNKYSSTDQGPYYVFVQSKEGNIGKFHKISTARLILNAEPEIRDNILNISVTGRNKVKVELNSFNSANKLVESKVFQEKNYEAYIPTFFTYKKSVIKSIDKDIKDDDLLNIIKPKYGNNFKVYEVRRIKRKVNGELLPTMAVIVTFKGQMIPKQVVIEKIIYDVEIYVPRVIQCRQCMRYGHVSAQCRGNVRCGKCGNEHETNSCNSQLTSCILCRGSHEATDRKNCEEFHRQKQIKTYMATENLSYSEANKKYDHSYATVTKNVNKSTHYSVPVKRRRNLEGYPNYPRSGYSFEHKEILSSPSTSSQPRFVRRCFYVVRLYKNKIIYIMRPGAKKSVVWEYFIKNENQTGTCKLCKKIIKCFGGTTNLRQHLLRIHPTQMLENEPPANTEINQNVENIMQPEVENTNKLAVPGTSGTNLKRANEGMSKDTRPQKQLKLFGVKKVHELSESDLNKLDVKLLKLITHDYQPLSIVEDKGFIEYSRALQPLYKLPSRKKLTYEILPKYYTESASTLKITLSKVENIAVTTDIWTSDSNVAYITVTAHFTHESNLCARVLCTKGMSGSHTSEKIADELTSIFNDWNIGNKIITVVSDNGANIKKAITHNLQKHHHPCVAHTLNLSVSEAILKNDSLSSVLTKCRALVGYFKHSVVASDRLKTIQMQMGLTILKVKQDVSTRWNSCYIMLQRLINIKDSLSIVVTDLPKSPQFLNAEEWKIIVDCVKVLKPANDITTIVSSERYPTMSLIVPLIRGLQYALVNIHTETEVGQTLKTTLLDVVSRRLGHLEKNKIVAKATFLDPRFKKVVFGSEENSTNAQTWVTEELNQRIAERKAVSDQEVSPQPQHSSDVEEISIWTQFDKKMAEKKICSTPTSIGILMIRQYLELPAVDRKNNPLNFWVKHKEVLPELYDLAIKYLCVPATSVPSERVFSKTGQITNLRRNRLAPKNLDQIIFLNSCEL</sequence>
<dbReference type="SMART" id="SM00614">
    <property type="entry name" value="ZnF_BED"/>
    <property type="match status" value="1"/>
</dbReference>
<keyword evidence="5" id="KW-0805">Transcription regulation</keyword>
<dbReference type="EMBL" id="OU898277">
    <property type="protein sequence ID" value="CAG9829823.1"/>
    <property type="molecule type" value="Genomic_DNA"/>
</dbReference>
<keyword evidence="8" id="KW-0539">Nucleus</keyword>
<dbReference type="PANTHER" id="PTHR46481:SF10">
    <property type="entry name" value="ZINC FINGER BED DOMAIN-CONTAINING PROTEIN 39"/>
    <property type="match status" value="1"/>
</dbReference>
<dbReference type="SUPFAM" id="SSF140996">
    <property type="entry name" value="Hermes dimerisation domain"/>
    <property type="match status" value="1"/>
</dbReference>
<dbReference type="SUPFAM" id="SSF57667">
    <property type="entry name" value="beta-beta-alpha zinc fingers"/>
    <property type="match status" value="1"/>
</dbReference>
<keyword evidence="2" id="KW-0479">Metal-binding</keyword>
<dbReference type="Pfam" id="PF05699">
    <property type="entry name" value="Dimer_Tnp_hAT"/>
    <property type="match status" value="1"/>
</dbReference>
<evidence type="ECO:0000256" key="9">
    <source>
        <dbReference type="PROSITE-ProRule" id="PRU00027"/>
    </source>
</evidence>
<evidence type="ECO:0000313" key="12">
    <source>
        <dbReference type="Proteomes" id="UP001153709"/>
    </source>
</evidence>
<keyword evidence="7" id="KW-0804">Transcription</keyword>
<gene>
    <name evidence="11" type="ORF">DIABBA_LOCUS3587</name>
</gene>
<keyword evidence="4" id="KW-0862">Zinc</keyword>
<dbReference type="SUPFAM" id="SSF53098">
    <property type="entry name" value="Ribonuclease H-like"/>
    <property type="match status" value="1"/>
</dbReference>
<dbReference type="PANTHER" id="PTHR46481">
    <property type="entry name" value="ZINC FINGER BED DOMAIN-CONTAINING PROTEIN 4"/>
    <property type="match status" value="1"/>
</dbReference>
<evidence type="ECO:0000256" key="5">
    <source>
        <dbReference type="ARBA" id="ARBA00023015"/>
    </source>
</evidence>
<dbReference type="GO" id="GO:0003677">
    <property type="term" value="F:DNA binding"/>
    <property type="evidence" value="ECO:0007669"/>
    <property type="project" value="UniProtKB-KW"/>
</dbReference>
<name>A0A9N9XBV0_DIABA</name>
<evidence type="ECO:0000256" key="1">
    <source>
        <dbReference type="ARBA" id="ARBA00004123"/>
    </source>
</evidence>
<dbReference type="OrthoDB" id="1607513at2759"/>
<accession>A0A9N9XBV0</accession>
<evidence type="ECO:0000313" key="11">
    <source>
        <dbReference type="EMBL" id="CAG9829823.1"/>
    </source>
</evidence>
<evidence type="ECO:0000256" key="3">
    <source>
        <dbReference type="ARBA" id="ARBA00022771"/>
    </source>
</evidence>
<comment type="subcellular location">
    <subcellularLocation>
        <location evidence="1">Nucleus</location>
    </subcellularLocation>
</comment>
<evidence type="ECO:0000256" key="4">
    <source>
        <dbReference type="ARBA" id="ARBA00022833"/>
    </source>
</evidence>
<dbReference type="InterPro" id="IPR012337">
    <property type="entry name" value="RNaseH-like_sf"/>
</dbReference>
<organism evidence="11 12">
    <name type="scientific">Diabrotica balteata</name>
    <name type="common">Banded cucumber beetle</name>
    <dbReference type="NCBI Taxonomy" id="107213"/>
    <lineage>
        <taxon>Eukaryota</taxon>
        <taxon>Metazoa</taxon>
        <taxon>Ecdysozoa</taxon>
        <taxon>Arthropoda</taxon>
        <taxon>Hexapoda</taxon>
        <taxon>Insecta</taxon>
        <taxon>Pterygota</taxon>
        <taxon>Neoptera</taxon>
        <taxon>Endopterygota</taxon>
        <taxon>Coleoptera</taxon>
        <taxon>Polyphaga</taxon>
        <taxon>Cucujiformia</taxon>
        <taxon>Chrysomeloidea</taxon>
        <taxon>Chrysomelidae</taxon>
        <taxon>Galerucinae</taxon>
        <taxon>Diabroticina</taxon>
        <taxon>Diabroticites</taxon>
        <taxon>Diabrotica</taxon>
    </lineage>
</organism>
<protein>
    <recommendedName>
        <fullName evidence="10">BED-type domain-containing protein</fullName>
    </recommendedName>
</protein>
<dbReference type="GO" id="GO:0009791">
    <property type="term" value="P:post-embryonic development"/>
    <property type="evidence" value="ECO:0007669"/>
    <property type="project" value="UniProtKB-ARBA"/>
</dbReference>
<dbReference type="InterPro" id="IPR052035">
    <property type="entry name" value="ZnF_BED_domain_contain"/>
</dbReference>
<proteinExistence type="predicted"/>
<dbReference type="InterPro" id="IPR003656">
    <property type="entry name" value="Znf_BED"/>
</dbReference>
<evidence type="ECO:0000259" key="10">
    <source>
        <dbReference type="PROSITE" id="PS50808"/>
    </source>
</evidence>
<dbReference type="Pfam" id="PF02892">
    <property type="entry name" value="zf-BED"/>
    <property type="match status" value="1"/>
</dbReference>
<keyword evidence="12" id="KW-1185">Reference proteome</keyword>
<evidence type="ECO:0000256" key="2">
    <source>
        <dbReference type="ARBA" id="ARBA00022723"/>
    </source>
</evidence>
<evidence type="ECO:0000256" key="8">
    <source>
        <dbReference type="ARBA" id="ARBA00023242"/>
    </source>
</evidence>
<dbReference type="AlphaFoldDB" id="A0A9N9XBV0"/>
<keyword evidence="6" id="KW-0238">DNA-binding</keyword>
<dbReference type="InterPro" id="IPR008906">
    <property type="entry name" value="HATC_C_dom"/>
</dbReference>
<reference evidence="11" key="1">
    <citation type="submission" date="2022-01" db="EMBL/GenBank/DDBJ databases">
        <authorList>
            <person name="King R."/>
        </authorList>
    </citation>
    <scope>NUCLEOTIDE SEQUENCE</scope>
</reference>
<dbReference type="GO" id="GO:0008270">
    <property type="term" value="F:zinc ion binding"/>
    <property type="evidence" value="ECO:0007669"/>
    <property type="project" value="UniProtKB-KW"/>
</dbReference>
<keyword evidence="3 9" id="KW-0863">Zinc-finger</keyword>
<dbReference type="InterPro" id="IPR036236">
    <property type="entry name" value="Znf_C2H2_sf"/>
</dbReference>
<evidence type="ECO:0000256" key="7">
    <source>
        <dbReference type="ARBA" id="ARBA00023163"/>
    </source>
</evidence>
<dbReference type="GO" id="GO:0005634">
    <property type="term" value="C:nucleus"/>
    <property type="evidence" value="ECO:0007669"/>
    <property type="project" value="UniProtKB-SubCell"/>
</dbReference>
<dbReference type="Proteomes" id="UP001153709">
    <property type="component" value="Chromosome 2"/>
</dbReference>